<reference evidence="1" key="1">
    <citation type="submission" date="2018-06" db="EMBL/GenBank/DDBJ databases">
        <authorList>
            <person name="Zhirakovskaya E."/>
        </authorList>
    </citation>
    <scope>NUCLEOTIDE SEQUENCE</scope>
</reference>
<dbReference type="EMBL" id="UOFI01000203">
    <property type="protein sequence ID" value="VAW70653.1"/>
    <property type="molecule type" value="Genomic_DNA"/>
</dbReference>
<accession>A0A3B0Y2K1</accession>
<gene>
    <name evidence="1" type="ORF">MNBD_GAMMA09-3632</name>
</gene>
<sequence>MSDDPLIELLILYLTTPSSNFYLSKLIQQSSSPVLEPLSIDNISLGNQSILGVKLSLKLQNAEVAGLSSIQIKETAGKPDIQVNGNRVTFEAQHPNTQSPPIGVPPILTINSGFIVTPESGPEITGTIVITVNAFSIQGVFSAASSDGHADKVIIDFKSLDMNTQATPDNININLKIHSAFSSFINQILKQPPILEKIVDGIKNKLNAENVLSSISQQATKAARSALSSSRLGK</sequence>
<protein>
    <submittedName>
        <fullName evidence="1">Uncharacterized protein</fullName>
    </submittedName>
</protein>
<dbReference type="AlphaFoldDB" id="A0A3B0Y2K1"/>
<organism evidence="1">
    <name type="scientific">hydrothermal vent metagenome</name>
    <dbReference type="NCBI Taxonomy" id="652676"/>
    <lineage>
        <taxon>unclassified sequences</taxon>
        <taxon>metagenomes</taxon>
        <taxon>ecological metagenomes</taxon>
    </lineage>
</organism>
<proteinExistence type="predicted"/>
<dbReference type="InterPro" id="IPR038606">
    <property type="entry name" value="To_sf"/>
</dbReference>
<dbReference type="Gene3D" id="3.15.10.30">
    <property type="entry name" value="Haemolymph juvenile hormone binding protein"/>
    <property type="match status" value="1"/>
</dbReference>
<evidence type="ECO:0000313" key="1">
    <source>
        <dbReference type="EMBL" id="VAW70653.1"/>
    </source>
</evidence>
<name>A0A3B0Y2K1_9ZZZZ</name>